<evidence type="ECO:0000313" key="2">
    <source>
        <dbReference type="Ensembl" id="ENSSSCP00055048082.1"/>
    </source>
</evidence>
<dbReference type="Proteomes" id="UP000694724">
    <property type="component" value="Unplaced"/>
</dbReference>
<organism evidence="2 3">
    <name type="scientific">Sus scrofa</name>
    <name type="common">Pig</name>
    <dbReference type="NCBI Taxonomy" id="9823"/>
    <lineage>
        <taxon>Eukaryota</taxon>
        <taxon>Metazoa</taxon>
        <taxon>Chordata</taxon>
        <taxon>Craniata</taxon>
        <taxon>Vertebrata</taxon>
        <taxon>Euteleostomi</taxon>
        <taxon>Mammalia</taxon>
        <taxon>Eutheria</taxon>
        <taxon>Laurasiatheria</taxon>
        <taxon>Artiodactyla</taxon>
        <taxon>Suina</taxon>
        <taxon>Suidae</taxon>
        <taxon>Sus</taxon>
    </lineage>
</organism>
<name>A0A8D1SJ00_PIG</name>
<dbReference type="Ensembl" id="ENSSSCT00045021713.1">
    <property type="protein sequence ID" value="ENSSSCP00045014941.1"/>
    <property type="gene ID" value="ENSSSCG00045012748.1"/>
</dbReference>
<accession>A0A8D1SJ00</accession>
<dbReference type="Ensembl" id="ENSSSCT00055060006.1">
    <property type="protein sequence ID" value="ENSSSCP00055048082.1"/>
    <property type="gene ID" value="ENSSSCG00055030164.1"/>
</dbReference>
<sequence length="137" mass="14760">AHSYQGGRADEEELQHPVADVGDGEGLVVAHVGAAWLGSVTLEVRLLIAPHRLARQAQDEDAEDEQDRQPDLAHHGRVLLDLVQQLLKEAPVAHGSWASGKGEGKALLFRESKAGLEQRLEPDLGSNHDFPTNGDLG</sequence>
<evidence type="ECO:0000256" key="1">
    <source>
        <dbReference type="SAM" id="MobiDB-lite"/>
    </source>
</evidence>
<reference evidence="2" key="1">
    <citation type="submission" date="2025-05" db="UniProtKB">
        <authorList>
            <consortium name="Ensembl"/>
        </authorList>
    </citation>
    <scope>IDENTIFICATION</scope>
</reference>
<feature type="region of interest" description="Disordered" evidence="1">
    <location>
        <begin position="55"/>
        <end position="74"/>
    </location>
</feature>
<proteinExistence type="predicted"/>
<protein>
    <submittedName>
        <fullName evidence="2">Uncharacterized protein</fullName>
    </submittedName>
</protein>
<feature type="region of interest" description="Disordered" evidence="1">
    <location>
        <begin position="118"/>
        <end position="137"/>
    </location>
</feature>
<evidence type="ECO:0000313" key="3">
    <source>
        <dbReference type="Proteomes" id="UP000694724"/>
    </source>
</evidence>
<dbReference type="Proteomes" id="UP000694728">
    <property type="component" value="Unplaced"/>
</dbReference>
<dbReference type="AlphaFoldDB" id="A0A8D1SJ00"/>